<protein>
    <submittedName>
        <fullName evidence="2">Uncharacterized protein</fullName>
    </submittedName>
</protein>
<feature type="region of interest" description="Disordered" evidence="1">
    <location>
        <begin position="9"/>
        <end position="49"/>
    </location>
</feature>
<reference evidence="2" key="2">
    <citation type="journal article" date="2015" name="Data Brief">
        <title>Shoot transcriptome of the giant reed, Arundo donax.</title>
        <authorList>
            <person name="Barrero R.A."/>
            <person name="Guerrero F.D."/>
            <person name="Moolhuijzen P."/>
            <person name="Goolsby J.A."/>
            <person name="Tidwell J."/>
            <person name="Bellgard S.E."/>
            <person name="Bellgard M.I."/>
        </authorList>
    </citation>
    <scope>NUCLEOTIDE SEQUENCE</scope>
    <source>
        <tissue evidence="2">Shoot tissue taken approximately 20 cm above the soil surface</tissue>
    </source>
</reference>
<proteinExistence type="predicted"/>
<dbReference type="EMBL" id="GBRH01160187">
    <property type="protein sequence ID" value="JAE37709.1"/>
    <property type="molecule type" value="Transcribed_RNA"/>
</dbReference>
<reference evidence="2" key="1">
    <citation type="submission" date="2014-09" db="EMBL/GenBank/DDBJ databases">
        <authorList>
            <person name="Magalhaes I.L.F."/>
            <person name="Oliveira U."/>
            <person name="Santos F.R."/>
            <person name="Vidigal T.H.D.A."/>
            <person name="Brescovit A.D."/>
            <person name="Santos A.J."/>
        </authorList>
    </citation>
    <scope>NUCLEOTIDE SEQUENCE</scope>
    <source>
        <tissue evidence="2">Shoot tissue taken approximately 20 cm above the soil surface</tissue>
    </source>
</reference>
<evidence type="ECO:0000313" key="2">
    <source>
        <dbReference type="EMBL" id="JAE37709.1"/>
    </source>
</evidence>
<sequence>MLLVFMSLSPSAVNAPDRRRTNPPAASSGVASRRACVSTAGSPAQHPAT</sequence>
<dbReference type="AlphaFoldDB" id="A0A0A9HPF6"/>
<organism evidence="2">
    <name type="scientific">Arundo donax</name>
    <name type="common">Giant reed</name>
    <name type="synonym">Donax arundinaceus</name>
    <dbReference type="NCBI Taxonomy" id="35708"/>
    <lineage>
        <taxon>Eukaryota</taxon>
        <taxon>Viridiplantae</taxon>
        <taxon>Streptophyta</taxon>
        <taxon>Embryophyta</taxon>
        <taxon>Tracheophyta</taxon>
        <taxon>Spermatophyta</taxon>
        <taxon>Magnoliopsida</taxon>
        <taxon>Liliopsida</taxon>
        <taxon>Poales</taxon>
        <taxon>Poaceae</taxon>
        <taxon>PACMAD clade</taxon>
        <taxon>Arundinoideae</taxon>
        <taxon>Arundineae</taxon>
        <taxon>Arundo</taxon>
    </lineage>
</organism>
<evidence type="ECO:0000256" key="1">
    <source>
        <dbReference type="SAM" id="MobiDB-lite"/>
    </source>
</evidence>
<accession>A0A0A9HPF6</accession>
<name>A0A0A9HPF6_ARUDO</name>